<evidence type="ECO:0000313" key="1">
    <source>
        <dbReference type="EMBL" id="KAJ9101245.1"/>
    </source>
</evidence>
<name>A0ACC2VPA5_9TREE</name>
<organism evidence="1 2">
    <name type="scientific">Naganishia friedmannii</name>
    <dbReference type="NCBI Taxonomy" id="89922"/>
    <lineage>
        <taxon>Eukaryota</taxon>
        <taxon>Fungi</taxon>
        <taxon>Dikarya</taxon>
        <taxon>Basidiomycota</taxon>
        <taxon>Agaricomycotina</taxon>
        <taxon>Tremellomycetes</taxon>
        <taxon>Filobasidiales</taxon>
        <taxon>Filobasidiaceae</taxon>
        <taxon>Naganishia</taxon>
    </lineage>
</organism>
<sequence>MLHTKRIAKVRTWPRGVDLPQLYPVGRCEDLRRIWGIRSVPMNGVPTVVEPSKEPHAMSMEMPLTPPATPVTSPADANISIPNARSERLVALFVSRMSWEKNLLLLIKALELLPAHLPLDTEMPKMVFVGHGPAKAEIERVCQEKGIDAVFMGYQEKEELARSYASADFFCFPSFTETFGQVVLEALAFGLPVIGLDADGTRDLVKAKSTGLLLSLPGRSDSSTTKGWSTMRDWHEVCKDSSSPIFLQCADGYARMIAKVMVDHELRRNMSATACTEGIEGYTWGDAMERCVDGYREALKIRILEEDETLQSKLQWNGERRSLSEMSPFERNQLIMRRKSA</sequence>
<gene>
    <name evidence="1" type="ORF">QFC21_003464</name>
</gene>
<reference evidence="1" key="1">
    <citation type="submission" date="2023-04" db="EMBL/GenBank/DDBJ databases">
        <title>Draft Genome sequencing of Naganishia species isolated from polar environments using Oxford Nanopore Technology.</title>
        <authorList>
            <person name="Leo P."/>
            <person name="Venkateswaran K."/>
        </authorList>
    </citation>
    <scope>NUCLEOTIDE SEQUENCE</scope>
    <source>
        <strain evidence="1">MNA-CCFEE 5423</strain>
    </source>
</reference>
<dbReference type="EMBL" id="JASBWT010000010">
    <property type="protein sequence ID" value="KAJ9101245.1"/>
    <property type="molecule type" value="Genomic_DNA"/>
</dbReference>
<dbReference type="Proteomes" id="UP001227268">
    <property type="component" value="Unassembled WGS sequence"/>
</dbReference>
<comment type="caution">
    <text evidence="1">The sequence shown here is derived from an EMBL/GenBank/DDBJ whole genome shotgun (WGS) entry which is preliminary data.</text>
</comment>
<evidence type="ECO:0000313" key="2">
    <source>
        <dbReference type="Proteomes" id="UP001227268"/>
    </source>
</evidence>
<keyword evidence="2" id="KW-1185">Reference proteome</keyword>
<accession>A0ACC2VPA5</accession>
<protein>
    <submittedName>
        <fullName evidence="1">Uncharacterized protein</fullName>
    </submittedName>
</protein>
<proteinExistence type="predicted"/>